<evidence type="ECO:0000313" key="2">
    <source>
        <dbReference type="Proteomes" id="UP000554766"/>
    </source>
</evidence>
<dbReference type="AlphaFoldDB" id="A0A7L4P6T2"/>
<reference evidence="1 2" key="1">
    <citation type="journal article" date="2020" name="Nat. Commun.">
        <title>The structures of two archaeal type IV pili illuminate evolutionary relationships.</title>
        <authorList>
            <person name="Wang F."/>
            <person name="Baquero D.P."/>
            <person name="Su Z."/>
            <person name="Beltran L.C."/>
            <person name="Prangishvili D."/>
            <person name="Krupovic M."/>
            <person name="Egelman E.H."/>
        </authorList>
    </citation>
    <scope>NUCLEOTIDE SEQUENCE [LARGE SCALE GENOMIC DNA]</scope>
    <source>
        <strain evidence="1 2">2GA</strain>
    </source>
</reference>
<comment type="caution">
    <text evidence="1">The sequence shown here is derived from an EMBL/GenBank/DDBJ whole genome shotgun (WGS) entry which is preliminary data.</text>
</comment>
<protein>
    <submittedName>
        <fullName evidence="1">Uncharacterized protein</fullName>
    </submittedName>
</protein>
<dbReference type="EMBL" id="JAAVJF010000001">
    <property type="protein sequence ID" value="NYR14779.1"/>
    <property type="molecule type" value="Genomic_DNA"/>
</dbReference>
<proteinExistence type="predicted"/>
<accession>A0A7L4P6T2</accession>
<name>A0A7L4P6T2_9CREN</name>
<dbReference type="Proteomes" id="UP000554766">
    <property type="component" value="Unassembled WGS sequence"/>
</dbReference>
<keyword evidence="2" id="KW-1185">Reference proteome</keyword>
<evidence type="ECO:0000313" key="1">
    <source>
        <dbReference type="EMBL" id="NYR14779.1"/>
    </source>
</evidence>
<gene>
    <name evidence="1" type="ORF">HC235_02130</name>
</gene>
<organism evidence="1 2">
    <name type="scientific">Pyrobaculum arsenaticum</name>
    <dbReference type="NCBI Taxonomy" id="121277"/>
    <lineage>
        <taxon>Archaea</taxon>
        <taxon>Thermoproteota</taxon>
        <taxon>Thermoprotei</taxon>
        <taxon>Thermoproteales</taxon>
        <taxon>Thermoproteaceae</taxon>
        <taxon>Pyrobaculum</taxon>
    </lineage>
</organism>
<sequence>MIYGAAVYVEDMSYYEITDPLLSSCYWNHYSEGSGTPLAFVRAHGKAVTPCYPVGTVLDIMAGIGYDAWLYRSSLVKGNKYITTQCRC</sequence>
<dbReference type="RefSeq" id="WP_179790253.1">
    <property type="nucleotide sequence ID" value="NZ_JAPNUU010000008.1"/>
</dbReference>